<reference evidence="2" key="1">
    <citation type="submission" date="2021-07" db="EMBL/GenBank/DDBJ databases">
        <authorList>
            <person name="Roth S.J."/>
            <person name="Krukonis G.P."/>
            <person name="Delesalle V.A."/>
        </authorList>
    </citation>
    <scope>NUCLEOTIDE SEQUENCE</scope>
</reference>
<sequence>MYSLINPWIRFYIIYTFLNIGFAYCMNFVIYYNDDPVGTALLMIVLGYLVSLFGIVQIYKKYYREGLIRKAGLTYSQAEDYVNIGINRTFFEKGDDTATILKNMGMFQNQADKLEPQPKPKEFIDYINKYPKFYQILKHYH</sequence>
<dbReference type="RefSeq" id="YP_010667944.1">
    <property type="nucleotide sequence ID" value="NC_070952.1"/>
</dbReference>
<dbReference type="Proteomes" id="UP000827517">
    <property type="component" value="Segment"/>
</dbReference>
<dbReference type="GeneID" id="77944070"/>
<keyword evidence="1" id="KW-0472">Membrane</keyword>
<feature type="transmembrane region" description="Helical" evidence="1">
    <location>
        <begin position="12"/>
        <end position="32"/>
    </location>
</feature>
<accession>A0AAE8BQZ4</accession>
<keyword evidence="1" id="KW-0812">Transmembrane</keyword>
<dbReference type="KEGG" id="vg:77944070"/>
<protein>
    <submittedName>
        <fullName evidence="2">Uncharacterized protein</fullName>
    </submittedName>
</protein>
<gene>
    <name evidence="2" type="primary">190</name>
    <name evidence="2" type="ORF">AH04_190</name>
</gene>
<feature type="transmembrane region" description="Helical" evidence="1">
    <location>
        <begin position="38"/>
        <end position="59"/>
    </location>
</feature>
<proteinExistence type="predicted"/>
<evidence type="ECO:0000256" key="1">
    <source>
        <dbReference type="SAM" id="Phobius"/>
    </source>
</evidence>
<dbReference type="EMBL" id="MZ501267">
    <property type="protein sequence ID" value="QZA70665.1"/>
    <property type="molecule type" value="Genomic_DNA"/>
</dbReference>
<keyword evidence="3" id="KW-1185">Reference proteome</keyword>
<evidence type="ECO:0000313" key="3">
    <source>
        <dbReference type="Proteomes" id="UP000827517"/>
    </source>
</evidence>
<organism evidence="2 3">
    <name type="scientific">Erwinia phage AH04</name>
    <dbReference type="NCBI Taxonomy" id="2869569"/>
    <lineage>
        <taxon>Viruses</taxon>
        <taxon>Duplodnaviria</taxon>
        <taxon>Heunggongvirae</taxon>
        <taxon>Uroviricota</taxon>
        <taxon>Caudoviricetes</taxon>
        <taxon>Chimalliviridae</taxon>
        <taxon>Meadowvirus</taxon>
        <taxon>Meadowvirus AH04</taxon>
    </lineage>
</organism>
<name>A0AAE8BQZ4_9CAUD</name>
<evidence type="ECO:0000313" key="2">
    <source>
        <dbReference type="EMBL" id="QZA70665.1"/>
    </source>
</evidence>
<keyword evidence="1" id="KW-1133">Transmembrane helix</keyword>